<sequence length="135" mass="14921">MTFLGTIACASVICHIFLHISGGPASEEWHVGVSVDIMLRSIVIIIVGVPPPENLVQRLRMKLFEKTYIDVTLRERGVVSTGHWKATGSKSIISLKLEVPVTLLIYFQWPSSKLSSDNTAKSTQLTAKFLKILSL</sequence>
<reference evidence="1" key="1">
    <citation type="submission" date="2021-06" db="EMBL/GenBank/DDBJ databases">
        <authorList>
            <person name="Kallberg Y."/>
            <person name="Tangrot J."/>
            <person name="Rosling A."/>
        </authorList>
    </citation>
    <scope>NUCLEOTIDE SEQUENCE</scope>
    <source>
        <strain evidence="1">FL966</strain>
    </source>
</reference>
<evidence type="ECO:0000313" key="1">
    <source>
        <dbReference type="EMBL" id="CAG8607669.1"/>
    </source>
</evidence>
<gene>
    <name evidence="1" type="ORF">CPELLU_LOCUS7298</name>
</gene>
<dbReference type="Proteomes" id="UP000789759">
    <property type="component" value="Unassembled WGS sequence"/>
</dbReference>
<dbReference type="AlphaFoldDB" id="A0A9N9GK51"/>
<organism evidence="1 2">
    <name type="scientific">Cetraspora pellucida</name>
    <dbReference type="NCBI Taxonomy" id="1433469"/>
    <lineage>
        <taxon>Eukaryota</taxon>
        <taxon>Fungi</taxon>
        <taxon>Fungi incertae sedis</taxon>
        <taxon>Mucoromycota</taxon>
        <taxon>Glomeromycotina</taxon>
        <taxon>Glomeromycetes</taxon>
        <taxon>Diversisporales</taxon>
        <taxon>Gigasporaceae</taxon>
        <taxon>Cetraspora</taxon>
    </lineage>
</organism>
<name>A0A9N9GK51_9GLOM</name>
<evidence type="ECO:0000313" key="2">
    <source>
        <dbReference type="Proteomes" id="UP000789759"/>
    </source>
</evidence>
<dbReference type="OrthoDB" id="2332646at2759"/>
<proteinExistence type="predicted"/>
<accession>A0A9N9GK51</accession>
<keyword evidence="2" id="KW-1185">Reference proteome</keyword>
<dbReference type="EMBL" id="CAJVQA010004838">
    <property type="protein sequence ID" value="CAG8607669.1"/>
    <property type="molecule type" value="Genomic_DNA"/>
</dbReference>
<protein>
    <submittedName>
        <fullName evidence="1">9042_t:CDS:1</fullName>
    </submittedName>
</protein>
<comment type="caution">
    <text evidence="1">The sequence shown here is derived from an EMBL/GenBank/DDBJ whole genome shotgun (WGS) entry which is preliminary data.</text>
</comment>